<reference evidence="2" key="1">
    <citation type="submission" date="2014-07" db="EMBL/GenBank/DDBJ databases">
        <authorList>
            <person name="Urmite Genomes Urmite Genomes"/>
        </authorList>
    </citation>
    <scope>NUCLEOTIDE SEQUENCE</scope>
    <source>
        <strain evidence="2">11W110_air</strain>
    </source>
</reference>
<dbReference type="EMBL" id="LN483071">
    <property type="protein sequence ID" value="CEA08633.1"/>
    <property type="molecule type" value="Genomic_DNA"/>
</dbReference>
<accession>A0A078MN11</accession>
<keyword evidence="1" id="KW-1133">Transmembrane helix</keyword>
<name>A0A078MN11_9MICC</name>
<dbReference type="PATRIC" id="fig|1461584.3.peg.1965"/>
<feature type="transmembrane region" description="Helical" evidence="1">
    <location>
        <begin position="38"/>
        <end position="61"/>
    </location>
</feature>
<gene>
    <name evidence="2" type="ORF">BN1051_01990</name>
</gene>
<protein>
    <submittedName>
        <fullName evidence="2">Uncharacterized protein</fullName>
    </submittedName>
</protein>
<keyword evidence="1" id="KW-0812">Transmembrane</keyword>
<organism evidence="2">
    <name type="scientific">Arthrobacter saudimassiliensis</name>
    <dbReference type="NCBI Taxonomy" id="1461584"/>
    <lineage>
        <taxon>Bacteria</taxon>
        <taxon>Bacillati</taxon>
        <taxon>Actinomycetota</taxon>
        <taxon>Actinomycetes</taxon>
        <taxon>Micrococcales</taxon>
        <taxon>Micrococcaceae</taxon>
        <taxon>Arthrobacter</taxon>
    </lineage>
</organism>
<evidence type="ECO:0000256" key="1">
    <source>
        <dbReference type="SAM" id="Phobius"/>
    </source>
</evidence>
<evidence type="ECO:0000313" key="2">
    <source>
        <dbReference type="EMBL" id="CEA08633.1"/>
    </source>
</evidence>
<dbReference type="AlphaFoldDB" id="A0A078MN11"/>
<sequence length="76" mass="8196">MGRMKRAMAVPGELAAVAWLRLLAAARPKDGERGDVPGWVMVTLMSAVLVVALIAVAQPLLKELFETAIQRVQNAK</sequence>
<proteinExistence type="predicted"/>
<keyword evidence="1" id="KW-0472">Membrane</keyword>